<dbReference type="PANTHER" id="PTHR31697">
    <property type="entry name" value="INTEGRATOR COMPLEX SUBUNIT 5"/>
    <property type="match status" value="1"/>
</dbReference>
<dbReference type="PANTHER" id="PTHR31697:SF2">
    <property type="entry name" value="INTEGRATOR COMPLEX SUBUNIT 5"/>
    <property type="match status" value="1"/>
</dbReference>
<protein>
    <recommendedName>
        <fullName evidence="1">Integrator complex subunit 5 N-terminal domain-containing protein</fullName>
    </recommendedName>
</protein>
<sequence>MDEGRSLKVNDVQQHLKMFLVVATGYTSPSKTPKVPNWSSMTLKELTESPIFLLKTVPVCKSAVFDYFRIIVIESAHMYLCQLENPSSAADPYVLEDAIVEMSTTLKILVSANPGNWLSLIFQWTLESLAEMSKRFHSRRCLNNKTLSELLKIYTANRATNSILELLNLCAGHLLTNSPEKCVAALLEVAARYGVFCDWILTFISIAYPLKIINQLVICGLNDFISHTNDLSKNMPLNQAVQRCEQYNREKLSSLASILSHLAVQQTTELRHCFVALIEQALSSDFVKKRQDVFAFLLKLCVFSRNIVDVLMKDLPKYSSTENLIQIVSALSVMPPHVLFSDQSLVEIDMIFAVLQQFMKDDKFVADFSGLLAD</sequence>
<evidence type="ECO:0000259" key="1">
    <source>
        <dbReference type="Pfam" id="PF14837"/>
    </source>
</evidence>
<dbReference type="Pfam" id="PF14837">
    <property type="entry name" value="INTS5_N"/>
    <property type="match status" value="1"/>
</dbReference>
<dbReference type="GO" id="GO:0034472">
    <property type="term" value="P:snRNA 3'-end processing"/>
    <property type="evidence" value="ECO:0007669"/>
    <property type="project" value="TreeGrafter"/>
</dbReference>
<dbReference type="WBParaSite" id="nRc.2.0.1.t41067-RA">
    <property type="protein sequence ID" value="nRc.2.0.1.t41067-RA"/>
    <property type="gene ID" value="nRc.2.0.1.g41067"/>
</dbReference>
<dbReference type="InterPro" id="IPR029445">
    <property type="entry name" value="INTS5_N"/>
</dbReference>
<evidence type="ECO:0000313" key="3">
    <source>
        <dbReference type="WBParaSite" id="nRc.2.0.1.t41067-RA"/>
    </source>
</evidence>
<feature type="domain" description="Integrator complex subunit 5 N-terminal" evidence="1">
    <location>
        <begin position="39"/>
        <end position="225"/>
    </location>
</feature>
<reference evidence="3" key="1">
    <citation type="submission" date="2022-11" db="UniProtKB">
        <authorList>
            <consortium name="WormBaseParasite"/>
        </authorList>
    </citation>
    <scope>IDENTIFICATION</scope>
</reference>
<name>A0A915KQA6_ROMCU</name>
<dbReference type="Proteomes" id="UP000887565">
    <property type="component" value="Unplaced"/>
</dbReference>
<evidence type="ECO:0000313" key="2">
    <source>
        <dbReference type="Proteomes" id="UP000887565"/>
    </source>
</evidence>
<dbReference type="AlphaFoldDB" id="A0A915KQA6"/>
<organism evidence="2 3">
    <name type="scientific">Romanomermis culicivorax</name>
    <name type="common">Nematode worm</name>
    <dbReference type="NCBI Taxonomy" id="13658"/>
    <lineage>
        <taxon>Eukaryota</taxon>
        <taxon>Metazoa</taxon>
        <taxon>Ecdysozoa</taxon>
        <taxon>Nematoda</taxon>
        <taxon>Enoplea</taxon>
        <taxon>Dorylaimia</taxon>
        <taxon>Mermithida</taxon>
        <taxon>Mermithoidea</taxon>
        <taxon>Mermithidae</taxon>
        <taxon>Romanomermis</taxon>
    </lineage>
</organism>
<proteinExistence type="predicted"/>
<dbReference type="InterPro" id="IPR040316">
    <property type="entry name" value="INTS5"/>
</dbReference>
<dbReference type="GO" id="GO:0032039">
    <property type="term" value="C:integrator complex"/>
    <property type="evidence" value="ECO:0007669"/>
    <property type="project" value="InterPro"/>
</dbReference>
<accession>A0A915KQA6</accession>
<keyword evidence="2" id="KW-1185">Reference proteome</keyword>